<feature type="domain" description="Restriction endonuclease type IV Mrr" evidence="2">
    <location>
        <begin position="5"/>
        <end position="126"/>
    </location>
</feature>
<dbReference type="Gene3D" id="3.40.1350.10">
    <property type="match status" value="1"/>
</dbReference>
<dbReference type="InterPro" id="IPR007560">
    <property type="entry name" value="Restrct_endonuc_IV_Mrr"/>
</dbReference>
<dbReference type="RefSeq" id="WP_009376989.1">
    <property type="nucleotide sequence ID" value="NZ_ALJD01000010.1"/>
</dbReference>
<comment type="caution">
    <text evidence="3">The sequence shown here is derived from an EMBL/GenBank/DDBJ whole genome shotgun (WGS) entry which is preliminary data.</text>
</comment>
<feature type="transmembrane region" description="Helical" evidence="1">
    <location>
        <begin position="431"/>
        <end position="451"/>
    </location>
</feature>
<dbReference type="PANTHER" id="PTHR30015:SF7">
    <property type="entry name" value="TYPE IV METHYL-DIRECTED RESTRICTION ENZYME ECOKMRR"/>
    <property type="match status" value="1"/>
</dbReference>
<dbReference type="GO" id="GO:0003677">
    <property type="term" value="F:DNA binding"/>
    <property type="evidence" value="ECO:0007669"/>
    <property type="project" value="InterPro"/>
</dbReference>
<dbReference type="AlphaFoldDB" id="J3JDT6"/>
<dbReference type="Pfam" id="PF04471">
    <property type="entry name" value="Mrr_cat"/>
    <property type="match status" value="1"/>
</dbReference>
<accession>J3JDT6</accession>
<gene>
    <name evidence="3" type="ORF">HSB1_38560</name>
</gene>
<dbReference type="InterPro" id="IPR052906">
    <property type="entry name" value="Type_IV_Methyl-Rstrct_Enzyme"/>
</dbReference>
<keyword evidence="3" id="KW-0540">Nuclease</keyword>
<dbReference type="SUPFAM" id="SSF52980">
    <property type="entry name" value="Restriction endonuclease-like"/>
    <property type="match status" value="1"/>
</dbReference>
<dbReference type="OrthoDB" id="144520at2157"/>
<dbReference type="eggNOG" id="arCOG02777">
    <property type="taxonomic scope" value="Archaea"/>
</dbReference>
<dbReference type="InterPro" id="IPR011335">
    <property type="entry name" value="Restrct_endonuc-II-like"/>
</dbReference>
<keyword evidence="1" id="KW-1133">Transmembrane helix</keyword>
<name>J3JDT6_9EURY</name>
<evidence type="ECO:0000313" key="3">
    <source>
        <dbReference type="EMBL" id="EJN57771.1"/>
    </source>
</evidence>
<dbReference type="Proteomes" id="UP000007813">
    <property type="component" value="Unassembled WGS sequence"/>
</dbReference>
<keyword evidence="1" id="KW-0472">Membrane</keyword>
<proteinExistence type="predicted"/>
<dbReference type="EMBL" id="ALJD01000010">
    <property type="protein sequence ID" value="EJN57771.1"/>
    <property type="molecule type" value="Genomic_DNA"/>
</dbReference>
<reference evidence="3 4" key="1">
    <citation type="journal article" date="2012" name="J. Bacteriol.">
        <title>Draft Genome Sequence of the Extremely Halophilic Archaeon Halogranum salarium B-1T.</title>
        <authorList>
            <person name="Kim K.K."/>
            <person name="Lee K.C."/>
            <person name="Lee J.S."/>
        </authorList>
    </citation>
    <scope>NUCLEOTIDE SEQUENCE [LARGE SCALE GENOMIC DNA]</scope>
    <source>
        <strain evidence="3 4">B-1</strain>
    </source>
</reference>
<keyword evidence="3" id="KW-0255">Endonuclease</keyword>
<sequence>MPKLLDDLSGYDFEELMVDVFRNLGYENPRVHKQGADEGRDIVMEEVIDGQRRAVIVECKHRQSVSRPVVQKLHSAVTTYDYDGPKRGIVATTGRFTKPAQEYAEKVGANSTEPAIELIDGTDLRRIGDQVGLDLYNGRIEVLCDKTLRPYDPIAGLDKPLREAFSPVENLPVGNLSASHRGVEFLPMLDIVTTVEATFETSVGEIHRIDDTSRFIIRADKQGPSMPAQPYQELVSTHIREAMQFNESTFDSEFNTIDINRFERTETEYNEWIVDRVRDAHTTTVHYTGNNNVDYSKECRPKQSDVQIQSITPVYLPKVSQVLSLGEYDHKYEYAAAGAARETATSPVRCVHCAEDTTKHTYTHCTNCGSINCPTHTKTERVEGEPICTGCAVTESFMWSTKYFYDESNRETFKAEYEAMPIHRKFGENPALAAGLVVTAFSIAIGMGLFII</sequence>
<dbReference type="GO" id="GO:0009307">
    <property type="term" value="P:DNA restriction-modification system"/>
    <property type="evidence" value="ECO:0007669"/>
    <property type="project" value="InterPro"/>
</dbReference>
<evidence type="ECO:0000259" key="2">
    <source>
        <dbReference type="Pfam" id="PF04471"/>
    </source>
</evidence>
<evidence type="ECO:0000313" key="4">
    <source>
        <dbReference type="Proteomes" id="UP000007813"/>
    </source>
</evidence>
<dbReference type="InterPro" id="IPR011856">
    <property type="entry name" value="tRNA_endonuc-like_dom_sf"/>
</dbReference>
<keyword evidence="1" id="KW-0812">Transmembrane</keyword>
<dbReference type="GO" id="GO:0015666">
    <property type="term" value="F:restriction endodeoxyribonuclease activity"/>
    <property type="evidence" value="ECO:0007669"/>
    <property type="project" value="TreeGrafter"/>
</dbReference>
<evidence type="ECO:0000256" key="1">
    <source>
        <dbReference type="SAM" id="Phobius"/>
    </source>
</evidence>
<organism evidence="3 4">
    <name type="scientific">Halogranum salarium B-1</name>
    <dbReference type="NCBI Taxonomy" id="1210908"/>
    <lineage>
        <taxon>Archaea</taxon>
        <taxon>Methanobacteriati</taxon>
        <taxon>Methanobacteriota</taxon>
        <taxon>Stenosarchaea group</taxon>
        <taxon>Halobacteria</taxon>
        <taxon>Halobacteriales</taxon>
        <taxon>Haloferacaceae</taxon>
    </lineage>
</organism>
<protein>
    <submittedName>
        <fullName evidence="3">Restriction endonuclease</fullName>
    </submittedName>
</protein>
<keyword evidence="3" id="KW-0378">Hydrolase</keyword>
<dbReference type="PANTHER" id="PTHR30015">
    <property type="entry name" value="MRR RESTRICTION SYSTEM PROTEIN"/>
    <property type="match status" value="1"/>
</dbReference>
<dbReference type="PATRIC" id="fig|1210908.3.peg.3660"/>